<evidence type="ECO:0000256" key="7">
    <source>
        <dbReference type="ARBA" id="ARBA00022741"/>
    </source>
</evidence>
<sequence>MRMYTRGGDRGQTALIGGVRRYKDDVRVEAYGSVDEAGAFLGLAASHLEAEGHQDIVELLLEVQQTLWDVGADLAAAKTDAYVFRTQADAAAKLEPVIDKYQEEAEKVTKFVLRGGSIGSSYLHVACTVVRRAERAIVRLMRQEAIHQPALTYINRLSDLLFVLARAANARANQPDVVYRNSTEVFRG</sequence>
<evidence type="ECO:0000256" key="10">
    <source>
        <dbReference type="ARBA" id="ARBA00033334"/>
    </source>
</evidence>
<dbReference type="Pfam" id="PF01923">
    <property type="entry name" value="Cob_adeno_trans"/>
    <property type="match status" value="1"/>
</dbReference>
<evidence type="ECO:0000256" key="12">
    <source>
        <dbReference type="ARBA" id="ARBA00048555"/>
    </source>
</evidence>
<evidence type="ECO:0000256" key="1">
    <source>
        <dbReference type="ARBA" id="ARBA00005121"/>
    </source>
</evidence>
<dbReference type="InterPro" id="IPR016030">
    <property type="entry name" value="CblAdoTrfase-like"/>
</dbReference>
<evidence type="ECO:0000256" key="3">
    <source>
        <dbReference type="ARBA" id="ARBA00012454"/>
    </source>
</evidence>
<evidence type="ECO:0000256" key="8">
    <source>
        <dbReference type="ARBA" id="ARBA00022840"/>
    </source>
</evidence>
<comment type="similarity">
    <text evidence="2 14">Belongs to the Cob(I)alamin adenosyltransferase family.</text>
</comment>
<organism evidence="16 17">
    <name type="scientific">Alicyclobacillus cycloheptanicus</name>
    <dbReference type="NCBI Taxonomy" id="1457"/>
    <lineage>
        <taxon>Bacteria</taxon>
        <taxon>Bacillati</taxon>
        <taxon>Bacillota</taxon>
        <taxon>Bacilli</taxon>
        <taxon>Bacillales</taxon>
        <taxon>Alicyclobacillaceae</taxon>
        <taxon>Alicyclobacillus</taxon>
    </lineage>
</organism>
<evidence type="ECO:0000256" key="13">
    <source>
        <dbReference type="ARBA" id="ARBA00048692"/>
    </source>
</evidence>
<keyword evidence="7 14" id="KW-0547">Nucleotide-binding</keyword>
<proteinExistence type="inferred from homology"/>
<dbReference type="EC" id="2.5.1.17" evidence="3 14"/>
<comment type="catalytic activity">
    <reaction evidence="12 14">
        <text>2 cob(II)yrinate a,c diamide + reduced [electron-transfer flavoprotein] + 2 ATP = 2 adenosylcob(III)yrinate a,c-diamide + 2 triphosphate + oxidized [electron-transfer flavoprotein] + 3 H(+)</text>
        <dbReference type="Rhea" id="RHEA:11528"/>
        <dbReference type="Rhea" id="RHEA-COMP:10685"/>
        <dbReference type="Rhea" id="RHEA-COMP:10686"/>
        <dbReference type="ChEBI" id="CHEBI:15378"/>
        <dbReference type="ChEBI" id="CHEBI:18036"/>
        <dbReference type="ChEBI" id="CHEBI:30616"/>
        <dbReference type="ChEBI" id="CHEBI:57692"/>
        <dbReference type="ChEBI" id="CHEBI:58307"/>
        <dbReference type="ChEBI" id="CHEBI:58503"/>
        <dbReference type="ChEBI" id="CHEBI:58537"/>
        <dbReference type="EC" id="2.5.1.17"/>
    </reaction>
</comment>
<evidence type="ECO:0000256" key="9">
    <source>
        <dbReference type="ARBA" id="ARBA00031529"/>
    </source>
</evidence>
<dbReference type="InterPro" id="IPR036451">
    <property type="entry name" value="CblAdoTrfase-like_sf"/>
</dbReference>
<protein>
    <recommendedName>
        <fullName evidence="4 14">Corrinoid adenosyltransferase</fullName>
        <ecNumber evidence="3 14">2.5.1.17</ecNumber>
    </recommendedName>
    <alternativeName>
        <fullName evidence="9 14">Cob(II)alamin adenosyltransferase</fullName>
    </alternativeName>
    <alternativeName>
        <fullName evidence="11 14">Cob(II)yrinic acid a,c-diamide adenosyltransferase</fullName>
    </alternativeName>
    <alternativeName>
        <fullName evidence="10 14">Cobinamide/cobalamin adenosyltransferase</fullName>
    </alternativeName>
</protein>
<name>A0ABT9XFM8_9BACL</name>
<evidence type="ECO:0000256" key="14">
    <source>
        <dbReference type="RuleBase" id="RU366026"/>
    </source>
</evidence>
<evidence type="ECO:0000313" key="16">
    <source>
        <dbReference type="EMBL" id="MDQ0189101.1"/>
    </source>
</evidence>
<dbReference type="Proteomes" id="UP001232973">
    <property type="component" value="Unassembled WGS sequence"/>
</dbReference>
<comment type="pathway">
    <text evidence="1 14">Cofactor biosynthesis; adenosylcobalamin biosynthesis; adenosylcobalamin from cob(II)yrinate a,c-diamide: step 2/7.</text>
</comment>
<evidence type="ECO:0000256" key="4">
    <source>
        <dbReference type="ARBA" id="ARBA00020963"/>
    </source>
</evidence>
<dbReference type="PANTHER" id="PTHR12213:SF0">
    <property type="entry name" value="CORRINOID ADENOSYLTRANSFERASE MMAB"/>
    <property type="match status" value="1"/>
</dbReference>
<accession>A0ABT9XFM8</accession>
<dbReference type="NCBIfam" id="TIGR00636">
    <property type="entry name" value="PduO_Nterm"/>
    <property type="match status" value="1"/>
</dbReference>
<comment type="caution">
    <text evidence="16">The sequence shown here is derived from an EMBL/GenBank/DDBJ whole genome shotgun (WGS) entry which is preliminary data.</text>
</comment>
<dbReference type="PANTHER" id="PTHR12213">
    <property type="entry name" value="CORRINOID ADENOSYLTRANSFERASE"/>
    <property type="match status" value="1"/>
</dbReference>
<dbReference type="EMBL" id="JAUSTP010000004">
    <property type="protein sequence ID" value="MDQ0189101.1"/>
    <property type="molecule type" value="Genomic_DNA"/>
</dbReference>
<dbReference type="GO" id="GO:0008817">
    <property type="term" value="F:corrinoid adenosyltransferase activity"/>
    <property type="evidence" value="ECO:0007669"/>
    <property type="project" value="UniProtKB-EC"/>
</dbReference>
<dbReference type="SUPFAM" id="SSF89028">
    <property type="entry name" value="Cobalamin adenosyltransferase-like"/>
    <property type="match status" value="1"/>
</dbReference>
<evidence type="ECO:0000259" key="15">
    <source>
        <dbReference type="Pfam" id="PF01923"/>
    </source>
</evidence>
<comment type="catalytic activity">
    <reaction evidence="13 14">
        <text>2 cob(II)alamin + reduced [electron-transfer flavoprotein] + 2 ATP = 2 adenosylcob(III)alamin + 2 triphosphate + oxidized [electron-transfer flavoprotein] + 3 H(+)</text>
        <dbReference type="Rhea" id="RHEA:28671"/>
        <dbReference type="Rhea" id="RHEA-COMP:10685"/>
        <dbReference type="Rhea" id="RHEA-COMP:10686"/>
        <dbReference type="ChEBI" id="CHEBI:15378"/>
        <dbReference type="ChEBI" id="CHEBI:16304"/>
        <dbReference type="ChEBI" id="CHEBI:18036"/>
        <dbReference type="ChEBI" id="CHEBI:18408"/>
        <dbReference type="ChEBI" id="CHEBI:30616"/>
        <dbReference type="ChEBI" id="CHEBI:57692"/>
        <dbReference type="ChEBI" id="CHEBI:58307"/>
        <dbReference type="EC" id="2.5.1.17"/>
    </reaction>
</comment>
<feature type="domain" description="Cobalamin adenosyltransferase-like" evidence="15">
    <location>
        <begin position="3"/>
        <end position="167"/>
    </location>
</feature>
<dbReference type="RefSeq" id="WP_274454895.1">
    <property type="nucleotide sequence ID" value="NZ_CP067097.1"/>
</dbReference>
<reference evidence="16 17" key="1">
    <citation type="submission" date="2023-07" db="EMBL/GenBank/DDBJ databases">
        <title>Genomic Encyclopedia of Type Strains, Phase IV (KMG-IV): sequencing the most valuable type-strain genomes for metagenomic binning, comparative biology and taxonomic classification.</title>
        <authorList>
            <person name="Goeker M."/>
        </authorList>
    </citation>
    <scope>NUCLEOTIDE SEQUENCE [LARGE SCALE GENOMIC DNA]</scope>
    <source>
        <strain evidence="16 17">DSM 4006</strain>
    </source>
</reference>
<keyword evidence="5 14" id="KW-0169">Cobalamin biosynthesis</keyword>
<dbReference type="InterPro" id="IPR029499">
    <property type="entry name" value="PduO-typ"/>
</dbReference>
<evidence type="ECO:0000256" key="5">
    <source>
        <dbReference type="ARBA" id="ARBA00022573"/>
    </source>
</evidence>
<gene>
    <name evidence="16" type="ORF">J2S03_000917</name>
</gene>
<evidence type="ECO:0000313" key="17">
    <source>
        <dbReference type="Proteomes" id="UP001232973"/>
    </source>
</evidence>
<keyword evidence="17" id="KW-1185">Reference proteome</keyword>
<dbReference type="Gene3D" id="1.20.1200.10">
    <property type="entry name" value="Cobalamin adenosyltransferase-like"/>
    <property type="match status" value="1"/>
</dbReference>
<keyword evidence="6 14" id="KW-0808">Transferase</keyword>
<keyword evidence="8 14" id="KW-0067">ATP-binding</keyword>
<evidence type="ECO:0000256" key="6">
    <source>
        <dbReference type="ARBA" id="ARBA00022679"/>
    </source>
</evidence>
<evidence type="ECO:0000256" key="11">
    <source>
        <dbReference type="ARBA" id="ARBA00033354"/>
    </source>
</evidence>
<evidence type="ECO:0000256" key="2">
    <source>
        <dbReference type="ARBA" id="ARBA00007487"/>
    </source>
</evidence>